<dbReference type="GO" id="GO:0005737">
    <property type="term" value="C:cytoplasm"/>
    <property type="evidence" value="ECO:0007669"/>
    <property type="project" value="UniProtKB-ARBA"/>
</dbReference>
<sequence length="103" mass="12033">MYAIIESGNKQYKVNKGDIIDVELLSKSPEEKIVFDKVLLISADDKIEIGMPYLTQAKVEAKVLKEYKDKKVISYKYRHKTNYHKKKGHRQNYTQVVIEEVSL</sequence>
<dbReference type="HAMAP" id="MF_01363">
    <property type="entry name" value="Ribosomal_bL21"/>
    <property type="match status" value="1"/>
</dbReference>
<dbReference type="PROSITE" id="PS01169">
    <property type="entry name" value="RIBOSOMAL_L21"/>
    <property type="match status" value="1"/>
</dbReference>
<keyword evidence="2 6" id="KW-0699">rRNA-binding</keyword>
<dbReference type="InterPro" id="IPR028909">
    <property type="entry name" value="bL21-like"/>
</dbReference>
<evidence type="ECO:0000256" key="5">
    <source>
        <dbReference type="ARBA" id="ARBA00023274"/>
    </source>
</evidence>
<evidence type="ECO:0000256" key="3">
    <source>
        <dbReference type="ARBA" id="ARBA00022884"/>
    </source>
</evidence>
<name>A0A833L1D6_UNCSA</name>
<comment type="caution">
    <text evidence="8">The sequence shown here is derived from an EMBL/GenBank/DDBJ whole genome shotgun (WGS) entry which is preliminary data.</text>
</comment>
<dbReference type="NCBIfam" id="TIGR00061">
    <property type="entry name" value="L21"/>
    <property type="match status" value="1"/>
</dbReference>
<dbReference type="GO" id="GO:0003735">
    <property type="term" value="F:structural constituent of ribosome"/>
    <property type="evidence" value="ECO:0007669"/>
    <property type="project" value="InterPro"/>
</dbReference>
<comment type="function">
    <text evidence="6 7">This protein binds to 23S rRNA in the presence of protein L20.</text>
</comment>
<evidence type="ECO:0000313" key="9">
    <source>
        <dbReference type="Proteomes" id="UP000488506"/>
    </source>
</evidence>
<dbReference type="Pfam" id="PF00829">
    <property type="entry name" value="Ribosomal_L21p"/>
    <property type="match status" value="1"/>
</dbReference>
<dbReference type="GO" id="GO:0005840">
    <property type="term" value="C:ribosome"/>
    <property type="evidence" value="ECO:0007669"/>
    <property type="project" value="UniProtKB-KW"/>
</dbReference>
<dbReference type="PANTHER" id="PTHR21349">
    <property type="entry name" value="50S RIBOSOMAL PROTEIN L21"/>
    <property type="match status" value="1"/>
</dbReference>
<accession>A0A833L1D6</accession>
<protein>
    <recommendedName>
        <fullName evidence="6">Large ribosomal subunit protein bL21</fullName>
    </recommendedName>
</protein>
<keyword evidence="3 6" id="KW-0694">RNA-binding</keyword>
<evidence type="ECO:0000256" key="1">
    <source>
        <dbReference type="ARBA" id="ARBA00008563"/>
    </source>
</evidence>
<dbReference type="GO" id="GO:0019843">
    <property type="term" value="F:rRNA binding"/>
    <property type="evidence" value="ECO:0007669"/>
    <property type="project" value="UniProtKB-UniRule"/>
</dbReference>
<evidence type="ECO:0000256" key="4">
    <source>
        <dbReference type="ARBA" id="ARBA00022980"/>
    </source>
</evidence>
<dbReference type="Proteomes" id="UP000488506">
    <property type="component" value="Unassembled WGS sequence"/>
</dbReference>
<evidence type="ECO:0000256" key="7">
    <source>
        <dbReference type="RuleBase" id="RU000562"/>
    </source>
</evidence>
<dbReference type="InterPro" id="IPR036164">
    <property type="entry name" value="bL21-like_sf"/>
</dbReference>
<dbReference type="PANTHER" id="PTHR21349:SF0">
    <property type="entry name" value="LARGE RIBOSOMAL SUBUNIT PROTEIN BL21M"/>
    <property type="match status" value="1"/>
</dbReference>
<keyword evidence="4 6" id="KW-0689">Ribosomal protein</keyword>
<dbReference type="GO" id="GO:1990904">
    <property type="term" value="C:ribonucleoprotein complex"/>
    <property type="evidence" value="ECO:0007669"/>
    <property type="project" value="UniProtKB-KW"/>
</dbReference>
<dbReference type="InterPro" id="IPR001787">
    <property type="entry name" value="Ribosomal_bL21"/>
</dbReference>
<dbReference type="EMBL" id="WPAF01000008">
    <property type="protein sequence ID" value="KAF0134403.1"/>
    <property type="molecule type" value="Genomic_DNA"/>
</dbReference>
<gene>
    <name evidence="6" type="primary">rplU</name>
    <name evidence="8" type="ORF">FD145_628</name>
</gene>
<comment type="similarity">
    <text evidence="1 6 7">Belongs to the bacterial ribosomal protein bL21 family.</text>
</comment>
<reference evidence="8 9" key="1">
    <citation type="submission" date="2019-12" db="EMBL/GenBank/DDBJ databases">
        <authorList>
            <person name="Wolfe R."/>
            <person name="Danczak R."/>
            <person name="Wilkins M."/>
        </authorList>
    </citation>
    <scope>NUCLEOTIDE SEQUENCE [LARGE SCALE GENOMIC DNA]</scope>
    <source>
        <strain evidence="8">X2_MaxBin.013</strain>
    </source>
</reference>
<proteinExistence type="inferred from homology"/>
<dbReference type="AlphaFoldDB" id="A0A833L1D6"/>
<organism evidence="8 9">
    <name type="scientific">Candidatus Saganbacteria bacterium</name>
    <dbReference type="NCBI Taxonomy" id="2575572"/>
    <lineage>
        <taxon>Bacteria</taxon>
        <taxon>Bacillati</taxon>
        <taxon>Saganbacteria</taxon>
    </lineage>
</organism>
<evidence type="ECO:0000313" key="8">
    <source>
        <dbReference type="EMBL" id="KAF0134403.1"/>
    </source>
</evidence>
<keyword evidence="5 6" id="KW-0687">Ribonucleoprotein</keyword>
<dbReference type="SUPFAM" id="SSF141091">
    <property type="entry name" value="L21p-like"/>
    <property type="match status" value="1"/>
</dbReference>
<comment type="subunit">
    <text evidence="6">Part of the 50S ribosomal subunit. Contacts protein L20.</text>
</comment>
<dbReference type="GO" id="GO:0006412">
    <property type="term" value="P:translation"/>
    <property type="evidence" value="ECO:0007669"/>
    <property type="project" value="UniProtKB-UniRule"/>
</dbReference>
<evidence type="ECO:0000256" key="2">
    <source>
        <dbReference type="ARBA" id="ARBA00022730"/>
    </source>
</evidence>
<evidence type="ECO:0000256" key="6">
    <source>
        <dbReference type="HAMAP-Rule" id="MF_01363"/>
    </source>
</evidence>
<dbReference type="InterPro" id="IPR018258">
    <property type="entry name" value="Ribosomal_bL21_CS"/>
</dbReference>